<keyword evidence="7" id="KW-1185">Reference proteome</keyword>
<dbReference type="RefSeq" id="XP_040695717.1">
    <property type="nucleotide sequence ID" value="XM_040843355.1"/>
</dbReference>
<comment type="subcellular location">
    <subcellularLocation>
        <location evidence="4">Endoplasmic reticulum membrane</location>
        <topology evidence="4">Peripheral membrane protein</topology>
        <orientation evidence="4">Cytoplasmic side</orientation>
    </subcellularLocation>
</comment>
<reference evidence="7" key="1">
    <citation type="journal article" date="2017" name="Genome Biol.">
        <title>Comparative genomics reveals high biological diversity and specific adaptations in the industrially and medically important fungal genus Aspergillus.</title>
        <authorList>
            <person name="de Vries R.P."/>
            <person name="Riley R."/>
            <person name="Wiebenga A."/>
            <person name="Aguilar-Osorio G."/>
            <person name="Amillis S."/>
            <person name="Uchima C.A."/>
            <person name="Anderluh G."/>
            <person name="Asadollahi M."/>
            <person name="Askin M."/>
            <person name="Barry K."/>
            <person name="Battaglia E."/>
            <person name="Bayram O."/>
            <person name="Benocci T."/>
            <person name="Braus-Stromeyer S.A."/>
            <person name="Caldana C."/>
            <person name="Canovas D."/>
            <person name="Cerqueira G.C."/>
            <person name="Chen F."/>
            <person name="Chen W."/>
            <person name="Choi C."/>
            <person name="Clum A."/>
            <person name="Dos Santos R.A."/>
            <person name="Damasio A.R."/>
            <person name="Diallinas G."/>
            <person name="Emri T."/>
            <person name="Fekete E."/>
            <person name="Flipphi M."/>
            <person name="Freyberg S."/>
            <person name="Gallo A."/>
            <person name="Gournas C."/>
            <person name="Habgood R."/>
            <person name="Hainaut M."/>
            <person name="Harispe M.L."/>
            <person name="Henrissat B."/>
            <person name="Hilden K.S."/>
            <person name="Hope R."/>
            <person name="Hossain A."/>
            <person name="Karabika E."/>
            <person name="Karaffa L."/>
            <person name="Karanyi Z."/>
            <person name="Krasevec N."/>
            <person name="Kuo A."/>
            <person name="Kusch H."/>
            <person name="LaButti K."/>
            <person name="Lagendijk E.L."/>
            <person name="Lapidus A."/>
            <person name="Levasseur A."/>
            <person name="Lindquist E."/>
            <person name="Lipzen A."/>
            <person name="Logrieco A.F."/>
            <person name="MacCabe A."/>
            <person name="Maekelae M.R."/>
            <person name="Malavazi I."/>
            <person name="Melin P."/>
            <person name="Meyer V."/>
            <person name="Mielnichuk N."/>
            <person name="Miskei M."/>
            <person name="Molnar A.P."/>
            <person name="Mule G."/>
            <person name="Ngan C.Y."/>
            <person name="Orejas M."/>
            <person name="Orosz E."/>
            <person name="Ouedraogo J.P."/>
            <person name="Overkamp K.M."/>
            <person name="Park H.-S."/>
            <person name="Perrone G."/>
            <person name="Piumi F."/>
            <person name="Punt P.J."/>
            <person name="Ram A.F."/>
            <person name="Ramon A."/>
            <person name="Rauscher S."/>
            <person name="Record E."/>
            <person name="Riano-Pachon D.M."/>
            <person name="Robert V."/>
            <person name="Roehrig J."/>
            <person name="Ruller R."/>
            <person name="Salamov A."/>
            <person name="Salih N.S."/>
            <person name="Samson R.A."/>
            <person name="Sandor E."/>
            <person name="Sanguinetti M."/>
            <person name="Schuetze T."/>
            <person name="Sepcic K."/>
            <person name="Shelest E."/>
            <person name="Sherlock G."/>
            <person name="Sophianopoulou V."/>
            <person name="Squina F.M."/>
            <person name="Sun H."/>
            <person name="Susca A."/>
            <person name="Todd R.B."/>
            <person name="Tsang A."/>
            <person name="Unkles S.E."/>
            <person name="van de Wiele N."/>
            <person name="van Rossen-Uffink D."/>
            <person name="Oliveira J.V."/>
            <person name="Vesth T.C."/>
            <person name="Visser J."/>
            <person name="Yu J.-H."/>
            <person name="Zhou M."/>
            <person name="Andersen M.R."/>
            <person name="Archer D.B."/>
            <person name="Baker S.E."/>
            <person name="Benoit I."/>
            <person name="Brakhage A.A."/>
            <person name="Braus G.H."/>
            <person name="Fischer R."/>
            <person name="Frisvad J.C."/>
            <person name="Goldman G.H."/>
            <person name="Houbraken J."/>
            <person name="Oakley B."/>
            <person name="Pocsi I."/>
            <person name="Scazzocchio C."/>
            <person name="Seiboth B."/>
            <person name="vanKuyk P.A."/>
            <person name="Wortman J."/>
            <person name="Dyer P.S."/>
            <person name="Grigoriev I.V."/>
        </authorList>
    </citation>
    <scope>NUCLEOTIDE SEQUENCE [LARGE SCALE GENOMIC DNA]</scope>
    <source>
        <strain evidence="7">CBS 593.65</strain>
    </source>
</reference>
<organism evidence="6 7">
    <name type="scientific">Aspergillus sydowii CBS 593.65</name>
    <dbReference type="NCBI Taxonomy" id="1036612"/>
    <lineage>
        <taxon>Eukaryota</taxon>
        <taxon>Fungi</taxon>
        <taxon>Dikarya</taxon>
        <taxon>Ascomycota</taxon>
        <taxon>Pezizomycotina</taxon>
        <taxon>Eurotiomycetes</taxon>
        <taxon>Eurotiomycetidae</taxon>
        <taxon>Eurotiales</taxon>
        <taxon>Aspergillaceae</taxon>
        <taxon>Aspergillus</taxon>
        <taxon>Aspergillus subgen. Nidulantes</taxon>
    </lineage>
</organism>
<comment type="similarity">
    <text evidence="4">Belongs to the EMC2 family.</text>
</comment>
<dbReference type="SUPFAM" id="SSF48452">
    <property type="entry name" value="TPR-like"/>
    <property type="match status" value="1"/>
</dbReference>
<evidence type="ECO:0000259" key="5">
    <source>
        <dbReference type="Pfam" id="PF22890"/>
    </source>
</evidence>
<name>A0A1L9SXW7_9EURO</name>
<protein>
    <recommendedName>
        <fullName evidence="4">ER membrane protein complex subunit 2</fullName>
    </recommendedName>
</protein>
<evidence type="ECO:0000256" key="4">
    <source>
        <dbReference type="RuleBase" id="RU367091"/>
    </source>
</evidence>
<proteinExistence type="inferred from homology"/>
<dbReference type="SMART" id="SM00028">
    <property type="entry name" value="TPR"/>
    <property type="match status" value="1"/>
</dbReference>
<dbReference type="PROSITE" id="PS50005">
    <property type="entry name" value="TPR"/>
    <property type="match status" value="1"/>
</dbReference>
<dbReference type="VEuPathDB" id="FungiDB:ASPSYDRAFT_165430"/>
<gene>
    <name evidence="6" type="ORF">ASPSYDRAFT_165430</name>
</gene>
<evidence type="ECO:0000256" key="1">
    <source>
        <dbReference type="ARBA" id="ARBA00022737"/>
    </source>
</evidence>
<feature type="domain" description="EMC2 TPR-like" evidence="5">
    <location>
        <begin position="115"/>
        <end position="197"/>
    </location>
</feature>
<comment type="subunit">
    <text evidence="4">Component of the ER membrane protein complex (EMC).</text>
</comment>
<dbReference type="OrthoDB" id="124397at2759"/>
<keyword evidence="4" id="KW-0472">Membrane</keyword>
<evidence type="ECO:0000256" key="3">
    <source>
        <dbReference type="PROSITE-ProRule" id="PRU00339"/>
    </source>
</evidence>
<keyword evidence="2 3" id="KW-0802">TPR repeat</keyword>
<dbReference type="Proteomes" id="UP000184356">
    <property type="component" value="Unassembled WGS sequence"/>
</dbReference>
<dbReference type="InterPro" id="IPR019734">
    <property type="entry name" value="TPR_rpt"/>
</dbReference>
<comment type="function">
    <text evidence="4">Part of the endoplasmic reticulum membrane protein complex (EMC) that enables the energy-independent insertion into endoplasmic reticulum membranes of newly synthesized membrane proteins.</text>
</comment>
<sequence length="319" mass="35577">MAVLQPNAGHGSKLKTTLHRSQQAPAILGQEGSGGVLSRWYTSLDHDGSNDFESLEKLFFSCLQSADDKSALLCLERLTHRFGPSNERIMALRSIYDEAIAEDKPSLEGCLKKSDNILSQNPVNLPILKRRISMLRSLSRPTEAISSLIQLLGATPTDAEAWCELAELYHSQGMCAQAIFSLEEALLIVPHAWNVHARVGEILYIYADPLEDEAMCRQLHSAIRHFCRSVELCDGYLRGFYGLALVGIHAIARLSVAKLPETISKDPPLGRESLRRLHDLATQKLEDILTTQCSLEPRLREYEDHELAAVKDLLNDHSK</sequence>
<dbReference type="Gene3D" id="1.25.40.10">
    <property type="entry name" value="Tetratricopeptide repeat domain"/>
    <property type="match status" value="1"/>
</dbReference>
<evidence type="ECO:0000313" key="7">
    <source>
        <dbReference type="Proteomes" id="UP000184356"/>
    </source>
</evidence>
<dbReference type="PANTHER" id="PTHR12760">
    <property type="entry name" value="TETRATRICOPEPTIDE REPEAT PROTEIN"/>
    <property type="match status" value="1"/>
</dbReference>
<keyword evidence="1" id="KW-0677">Repeat</keyword>
<dbReference type="EMBL" id="KV878613">
    <property type="protein sequence ID" value="OJJ51911.1"/>
    <property type="molecule type" value="Genomic_DNA"/>
</dbReference>
<dbReference type="InterPro" id="IPR039856">
    <property type="entry name" value="EMC2-like"/>
</dbReference>
<dbReference type="InterPro" id="IPR011990">
    <property type="entry name" value="TPR-like_helical_dom_sf"/>
</dbReference>
<evidence type="ECO:0000313" key="6">
    <source>
        <dbReference type="EMBL" id="OJJ51911.1"/>
    </source>
</evidence>
<accession>A0A1L9SXW7</accession>
<dbReference type="GO" id="GO:0072546">
    <property type="term" value="C:EMC complex"/>
    <property type="evidence" value="ECO:0007669"/>
    <property type="project" value="UniProtKB-UniRule"/>
</dbReference>
<feature type="repeat" description="TPR" evidence="3">
    <location>
        <begin position="159"/>
        <end position="192"/>
    </location>
</feature>
<dbReference type="AlphaFoldDB" id="A0A1L9SXW7"/>
<keyword evidence="4" id="KW-0256">Endoplasmic reticulum</keyword>
<dbReference type="GeneID" id="63759428"/>
<dbReference type="InterPro" id="IPR055217">
    <property type="entry name" value="TPR_EMC2"/>
</dbReference>
<evidence type="ECO:0000256" key="2">
    <source>
        <dbReference type="ARBA" id="ARBA00022803"/>
    </source>
</evidence>
<dbReference type="STRING" id="1036612.A0A1L9SXW7"/>
<dbReference type="Pfam" id="PF22890">
    <property type="entry name" value="TPR_EMC2"/>
    <property type="match status" value="1"/>
</dbReference>